<gene>
    <name evidence="3" type="primary">LOC111115610</name>
</gene>
<evidence type="ECO:0000313" key="3">
    <source>
        <dbReference type="RefSeq" id="XP_022310112.1"/>
    </source>
</evidence>
<dbReference type="OrthoDB" id="10021186at2759"/>
<dbReference type="RefSeq" id="XP_022310112.1">
    <property type="nucleotide sequence ID" value="XM_022454404.1"/>
</dbReference>
<dbReference type="Proteomes" id="UP000694844">
    <property type="component" value="Chromosome 9"/>
</dbReference>
<feature type="compositionally biased region" description="Acidic residues" evidence="1">
    <location>
        <begin position="201"/>
        <end position="213"/>
    </location>
</feature>
<dbReference type="AlphaFoldDB" id="A0A8B8C350"/>
<keyword evidence="2" id="KW-1185">Reference proteome</keyword>
<name>A0A8B8C350_CRAVI</name>
<dbReference type="KEGG" id="cvn:111115610"/>
<dbReference type="PANTHER" id="PTHR31751">
    <property type="entry name" value="SI:CH211-108C17.2-RELATED-RELATED"/>
    <property type="match status" value="1"/>
</dbReference>
<reference evidence="3" key="1">
    <citation type="submission" date="2025-08" db="UniProtKB">
        <authorList>
            <consortium name="RefSeq"/>
        </authorList>
    </citation>
    <scope>IDENTIFICATION</scope>
    <source>
        <tissue evidence="3">Whole sample</tissue>
    </source>
</reference>
<protein>
    <submittedName>
        <fullName evidence="3">Uncharacterized protein LOC111115610</fullName>
    </submittedName>
</protein>
<feature type="compositionally biased region" description="Basic and acidic residues" evidence="1">
    <location>
        <begin position="1"/>
        <end position="18"/>
    </location>
</feature>
<feature type="region of interest" description="Disordered" evidence="1">
    <location>
        <begin position="198"/>
        <end position="220"/>
    </location>
</feature>
<proteinExistence type="predicted"/>
<dbReference type="PANTHER" id="PTHR31751:SF7">
    <property type="entry name" value="THAP-TYPE DOMAIN-CONTAINING PROTEIN"/>
    <property type="match status" value="1"/>
</dbReference>
<organism evidence="2 3">
    <name type="scientific">Crassostrea virginica</name>
    <name type="common">Eastern oyster</name>
    <dbReference type="NCBI Taxonomy" id="6565"/>
    <lineage>
        <taxon>Eukaryota</taxon>
        <taxon>Metazoa</taxon>
        <taxon>Spiralia</taxon>
        <taxon>Lophotrochozoa</taxon>
        <taxon>Mollusca</taxon>
        <taxon>Bivalvia</taxon>
        <taxon>Autobranchia</taxon>
        <taxon>Pteriomorphia</taxon>
        <taxon>Ostreida</taxon>
        <taxon>Ostreoidea</taxon>
        <taxon>Ostreidae</taxon>
        <taxon>Crassostrea</taxon>
    </lineage>
</organism>
<dbReference type="GeneID" id="111115610"/>
<evidence type="ECO:0000313" key="2">
    <source>
        <dbReference type="Proteomes" id="UP000694844"/>
    </source>
</evidence>
<evidence type="ECO:0000256" key="1">
    <source>
        <dbReference type="SAM" id="MobiDB-lite"/>
    </source>
</evidence>
<accession>A0A8B8C350</accession>
<feature type="region of interest" description="Disordered" evidence="1">
    <location>
        <begin position="1"/>
        <end position="22"/>
    </location>
</feature>
<sequence length="743" mass="85041">MAEETKRGRKRTLTDSTRKNNRKKLQTTYNKTRINIGSVFERWLALKTDLNLHSHEDVAKVLLDRYEMKNCERLDGTTKPVSTACTEFKTPPRAVVTSTPGPSCTVQALGKTILDISRISSTETDHAVNSESCISGVEEIITSRRRPSKAKECNSFINPFDLSIDVTEVEGSKWTDDEEDENYVPSFNITLREGLKMTDLHDEDEDSEDEAEESEKPEIDASLGTTCNQVKTHEEMQEFLSDHPCITYCGQLLKLANLKMPESCTNTDCGAKVGVVKEVVASAVYLIWICQKGHTLHRWCSQPVLNRGVHSGDLMLASSVVLSGSNFQKVTMFAKFLQLPILSKSTFYRMQRHYIVPSVREHWIDHQNSVLEDFRGLDLVILGDGRMDSPGHSAQYCSYTFMEYTTKKILCIITLDKRMVDKKSTNLERACFVKGLEFLLSKDMKIVEVVTDAHLQISSLMKKDYPDIKHSYDVWHGTKNLGKKIIKAGQEKKNQGLLAWTKDVVNHFWYTAQISSSIEDFKGTWIGVLHHVVNVHEWILSYSSTNKCDHGPLTSEREKGWLERDSPAHVALRHIVLDKRLLNNIPYYLNFRSTAELETFQNLILMYASKRHSYTPPVYQCRNLLAALDHNCHTDRSVITNKDGSGRYQRVFQKKSCRWSVTPCKIPKEYQYIPQLMQRILVKRLNDNIGMNQILALEVDDPRRLSAHLAPIPPPPTCQIVNEQKSRFKSTDDMDKTIDYWME</sequence>